<dbReference type="Gene3D" id="3.10.450.240">
    <property type="match status" value="1"/>
</dbReference>
<dbReference type="HOGENOM" id="CLU_1122934_0_0_9"/>
<gene>
    <name evidence="3" type="ordered locus">EUBREC_0721</name>
</gene>
<evidence type="ECO:0000259" key="2">
    <source>
        <dbReference type="Pfam" id="PF04280"/>
    </source>
</evidence>
<feature type="domain" description="Tim44-like" evidence="2">
    <location>
        <begin position="75"/>
        <end position="194"/>
    </location>
</feature>
<dbReference type="InterPro" id="IPR032710">
    <property type="entry name" value="NTF2-like_dom_sf"/>
</dbReference>
<dbReference type="PaxDb" id="515619-EUBREC_0721"/>
<dbReference type="Pfam" id="PF04280">
    <property type="entry name" value="Tim44"/>
    <property type="match status" value="1"/>
</dbReference>
<dbReference type="EMBL" id="CP001107">
    <property type="protein sequence ID" value="ACR74507.1"/>
    <property type="molecule type" value="Genomic_DNA"/>
</dbReference>
<accession>C4ZEJ1</accession>
<evidence type="ECO:0000313" key="3">
    <source>
        <dbReference type="EMBL" id="ACR74507.1"/>
    </source>
</evidence>
<keyword evidence="1" id="KW-0472">Membrane</keyword>
<name>C4ZEJ1_AGARV</name>
<dbReference type="AlphaFoldDB" id="C4ZEJ1"/>
<evidence type="ECO:0000256" key="1">
    <source>
        <dbReference type="SAM" id="Phobius"/>
    </source>
</evidence>
<keyword evidence="1" id="KW-1133">Transmembrane helix</keyword>
<dbReference type="KEGG" id="ere:EUBREC_0721"/>
<reference evidence="3 4" key="1">
    <citation type="journal article" date="2009" name="Proc. Natl. Acad. Sci. U.S.A.">
        <title>Characterizing a model human gut microbiota composed of members of its two dominant bacterial phyla.</title>
        <authorList>
            <person name="Mahowald M.A."/>
            <person name="Rey F.E."/>
            <person name="Seedorf H."/>
            <person name="Turnbaugh P.J."/>
            <person name="Fulton R.S."/>
            <person name="Wollam A."/>
            <person name="Shah N."/>
            <person name="Wang C."/>
            <person name="Magrini V."/>
            <person name="Wilson R.K."/>
            <person name="Cantarel B.L."/>
            <person name="Coutinho P.M."/>
            <person name="Henrissat B."/>
            <person name="Crock L.W."/>
            <person name="Russell A."/>
            <person name="Verberkmoes N.C."/>
            <person name="Hettich R.L."/>
            <person name="Gordon J.I."/>
        </authorList>
    </citation>
    <scope>NUCLEOTIDE SEQUENCE [LARGE SCALE GENOMIC DNA]</scope>
    <source>
        <strain evidence="4">ATCC 33656 / DSM 3377 / JCM 17463 / KCTC 5835 / LMG 30912 / VPI 0990</strain>
    </source>
</reference>
<evidence type="ECO:0000313" key="4">
    <source>
        <dbReference type="Proteomes" id="UP000001477"/>
    </source>
</evidence>
<sequence>MQHVQNKEANVGLVIAVAILAVLTAAGVTVYIKVRRLSESLLGTPDVTEGINRIRENVSTTPKSVSGMTRLMEPQIKRDFPEFVWEQFKRMSERVLVSALCAITTEDIYKLDREASDEVRQQVQVRIDSNEAAGFTEHFDEIRVHQTEISNYVKRDGRCVISIQSAVEYFYYKSASGKLISGDKEYKKQTRYNMELVYIQDIDMLDNAGIGSAVGTTCPNCGAPVRSLGAKKCEYCGSYVEPVNIKVWKLQSFHEVDYNHI</sequence>
<dbReference type="Proteomes" id="UP000001477">
    <property type="component" value="Chromosome"/>
</dbReference>
<protein>
    <recommendedName>
        <fullName evidence="2">Tim44-like domain-containing protein</fullName>
    </recommendedName>
</protein>
<dbReference type="InterPro" id="IPR007379">
    <property type="entry name" value="Tim44-like_dom"/>
</dbReference>
<organism evidence="3 4">
    <name type="scientific">Agathobacter rectalis (strain ATCC 33656 / DSM 3377 / JCM 17463 / KCTC 5835 / VPI 0990)</name>
    <name type="common">Eubacterium rectale</name>
    <dbReference type="NCBI Taxonomy" id="515619"/>
    <lineage>
        <taxon>Bacteria</taxon>
        <taxon>Bacillati</taxon>
        <taxon>Bacillota</taxon>
        <taxon>Clostridia</taxon>
        <taxon>Lachnospirales</taxon>
        <taxon>Lachnospiraceae</taxon>
        <taxon>Agathobacter</taxon>
    </lineage>
</organism>
<keyword evidence="1" id="KW-0812">Transmembrane</keyword>
<feature type="transmembrane region" description="Helical" evidence="1">
    <location>
        <begin position="12"/>
        <end position="32"/>
    </location>
</feature>
<proteinExistence type="predicted"/>
<dbReference type="STRING" id="515619.EUBREC_0721"/>
<dbReference type="SUPFAM" id="SSF54427">
    <property type="entry name" value="NTF2-like"/>
    <property type="match status" value="1"/>
</dbReference>